<dbReference type="PANTHER" id="PTHR10151:SF120">
    <property type="entry name" value="BIS(5'-ADENOSYL)-TRIPHOSPHATASE"/>
    <property type="match status" value="1"/>
</dbReference>
<dbReference type="PANTHER" id="PTHR10151">
    <property type="entry name" value="ECTONUCLEOTIDE PYROPHOSPHATASE/PHOSPHODIESTERASE"/>
    <property type="match status" value="1"/>
</dbReference>
<proteinExistence type="predicted"/>
<dbReference type="SUPFAM" id="SSF53649">
    <property type="entry name" value="Alkaline phosphatase-like"/>
    <property type="match status" value="1"/>
</dbReference>
<gene>
    <name evidence="2" type="ORF">DCC81_13530</name>
</gene>
<keyword evidence="3" id="KW-1185">Reference proteome</keyword>
<dbReference type="Pfam" id="PF01663">
    <property type="entry name" value="Phosphodiest"/>
    <property type="match status" value="1"/>
</dbReference>
<protein>
    <submittedName>
        <fullName evidence="2">Nucleotide pyrophosphatase</fullName>
    </submittedName>
</protein>
<keyword evidence="1" id="KW-0732">Signal</keyword>
<feature type="signal peptide" evidence="1">
    <location>
        <begin position="1"/>
        <end position="20"/>
    </location>
</feature>
<sequence length="418" mass="47261">MKKYCILFFCLAGLSLTTHAQRARKVVFVITDGVPADFLESVQTPNLDKISKAGHYMRAYVGGEKGAYSETPTISAVGYNSLLTGTWANKHNVWDNYNQSPDYHYPTIFRLLKDQYPAKKIAVYSTWTDNRTLLVGDGLAQTGGIHVDEHADGYELDTVRFPHDEEGRTFMHRIDEQVTADAVKGILQKAPDLSWIYLEYTDDMGHKYGDSPQLTAAVRMFDEQMGKVWEAIQYREKHYPEDWMIIMTTDHGRTESNGKGHGGQSPRQRTTWILTSNPAINAYPNYFMPGVVDIYPTIARFMGISIPVAVNRELDGIPFIGKVSLIHMDANYIQGKIDVNWVPLSPNENTKVKIWVSTTNNVKTGGEDQYKLMGEWPLKQKHASIDVKDLPSRFYKVVLEGADNSINRWIVLDQKAAG</sequence>
<evidence type="ECO:0000256" key="1">
    <source>
        <dbReference type="SAM" id="SignalP"/>
    </source>
</evidence>
<dbReference type="InterPro" id="IPR002591">
    <property type="entry name" value="Phosphodiest/P_Trfase"/>
</dbReference>
<comment type="caution">
    <text evidence="2">The sequence shown here is derived from an EMBL/GenBank/DDBJ whole genome shotgun (WGS) entry which is preliminary data.</text>
</comment>
<name>A0A2T7BGB5_9BACT</name>
<dbReference type="OrthoDB" id="279982at2"/>
<dbReference type="Proteomes" id="UP000244450">
    <property type="component" value="Unassembled WGS sequence"/>
</dbReference>
<dbReference type="AlphaFoldDB" id="A0A2T7BGB5"/>
<evidence type="ECO:0000313" key="2">
    <source>
        <dbReference type="EMBL" id="PUZ25321.1"/>
    </source>
</evidence>
<dbReference type="RefSeq" id="WP_108687159.1">
    <property type="nucleotide sequence ID" value="NZ_QCYK01000002.1"/>
</dbReference>
<feature type="chain" id="PRO_5015732059" evidence="1">
    <location>
        <begin position="21"/>
        <end position="418"/>
    </location>
</feature>
<dbReference type="GO" id="GO:0016787">
    <property type="term" value="F:hydrolase activity"/>
    <property type="evidence" value="ECO:0007669"/>
    <property type="project" value="UniProtKB-ARBA"/>
</dbReference>
<accession>A0A2T7BGB5</accession>
<evidence type="ECO:0000313" key="3">
    <source>
        <dbReference type="Proteomes" id="UP000244450"/>
    </source>
</evidence>
<dbReference type="Gene3D" id="3.40.720.10">
    <property type="entry name" value="Alkaline Phosphatase, subunit A"/>
    <property type="match status" value="1"/>
</dbReference>
<dbReference type="InterPro" id="IPR017850">
    <property type="entry name" value="Alkaline_phosphatase_core_sf"/>
</dbReference>
<reference evidence="2 3" key="1">
    <citation type="submission" date="2018-04" db="EMBL/GenBank/DDBJ databases">
        <title>Chitinophaga fuyangensis sp. nov., isolated from soil in a chemical factory.</title>
        <authorList>
            <person name="Chen K."/>
        </authorList>
    </citation>
    <scope>NUCLEOTIDE SEQUENCE [LARGE SCALE GENOMIC DNA]</scope>
    <source>
        <strain evidence="2 3">LY-1</strain>
    </source>
</reference>
<organism evidence="2 3">
    <name type="scientific">Chitinophaga parva</name>
    <dbReference type="NCBI Taxonomy" id="2169414"/>
    <lineage>
        <taxon>Bacteria</taxon>
        <taxon>Pseudomonadati</taxon>
        <taxon>Bacteroidota</taxon>
        <taxon>Chitinophagia</taxon>
        <taxon>Chitinophagales</taxon>
        <taxon>Chitinophagaceae</taxon>
        <taxon>Chitinophaga</taxon>
    </lineage>
</organism>
<dbReference type="EMBL" id="QCYK01000002">
    <property type="protein sequence ID" value="PUZ25321.1"/>
    <property type="molecule type" value="Genomic_DNA"/>
</dbReference>